<keyword evidence="5" id="KW-0808">Transferase</keyword>
<keyword evidence="10 12" id="KW-1133">Transmembrane helix</keyword>
<keyword evidence="7" id="KW-0547">Nucleotide-binding</keyword>
<dbReference type="Proteomes" id="UP000092695">
    <property type="component" value="Chromosome"/>
</dbReference>
<evidence type="ECO:0000259" key="13">
    <source>
        <dbReference type="PROSITE" id="PS50109"/>
    </source>
</evidence>
<evidence type="ECO:0000256" key="5">
    <source>
        <dbReference type="ARBA" id="ARBA00022679"/>
    </source>
</evidence>
<dbReference type="PRINTS" id="PR00344">
    <property type="entry name" value="BCTRLSENSOR"/>
</dbReference>
<keyword evidence="11 12" id="KW-0472">Membrane</keyword>
<dbReference type="CDD" id="cd00082">
    <property type="entry name" value="HisKA"/>
    <property type="match status" value="1"/>
</dbReference>
<keyword evidence="9" id="KW-0067">ATP-binding</keyword>
<dbReference type="PANTHER" id="PTHR45436">
    <property type="entry name" value="SENSOR HISTIDINE KINASE YKOH"/>
    <property type="match status" value="1"/>
</dbReference>
<dbReference type="InterPro" id="IPR003661">
    <property type="entry name" value="HisK_dim/P_dom"/>
</dbReference>
<dbReference type="SUPFAM" id="SSF55874">
    <property type="entry name" value="ATPase domain of HSP90 chaperone/DNA topoisomerase II/histidine kinase"/>
    <property type="match status" value="1"/>
</dbReference>
<evidence type="ECO:0000256" key="10">
    <source>
        <dbReference type="ARBA" id="ARBA00022989"/>
    </source>
</evidence>
<dbReference type="Pfam" id="PF02518">
    <property type="entry name" value="HATPase_c"/>
    <property type="match status" value="1"/>
</dbReference>
<evidence type="ECO:0000256" key="11">
    <source>
        <dbReference type="ARBA" id="ARBA00023136"/>
    </source>
</evidence>
<evidence type="ECO:0000313" key="15">
    <source>
        <dbReference type="Proteomes" id="UP000092695"/>
    </source>
</evidence>
<dbReference type="PANTHER" id="PTHR45436:SF4">
    <property type="entry name" value="SENSOR PROTEIN PHOQ"/>
    <property type="match status" value="1"/>
</dbReference>
<dbReference type="AlphaFoldDB" id="A0A193LKU2"/>
<dbReference type="SUPFAM" id="SSF47384">
    <property type="entry name" value="Homodimeric domain of signal transducing histidine kinase"/>
    <property type="match status" value="1"/>
</dbReference>
<dbReference type="InterPro" id="IPR003594">
    <property type="entry name" value="HATPase_dom"/>
</dbReference>
<sequence>MSSLSTRLLLSVGVLLLVFFGMTIVVLEVAFRQAGEQAQQDILDSQIMALLAAAEPNDNHELVMPPDLPEPRYGTPGSGLYAELRNEDKQAVWQSRSAIGMRLPRPAAGSPGEQRLARLTLEDGTPVMTATLAVTWEFAEGELRPYTFHVTESLDSLNAQIAAYRRQLFGWFFAVALVMLLAIAVVMRSVLRPLRQIEGEIGDIESGGRAALSGNYPTELKGVARNMNLLIGSERGRSERYRQTLDNLAHSLKTPLAAMRAVLDETAPGETRERQAAQIERMNDIVRYQLRKPARLLSEGIGLPTLAVRTELQRLADGLSKVYRDKAVSIHIEVSEGAEFRGDRGDFLELAGNLLDNACKWCEREIQVTVSAASHADGRQGIRLTVSDDGRGIPEELAQQLLERGMRLDESAPGHGIGLAVVRDIAANYGGTVRIARSSAGGAEFSVDLFATTTGKS</sequence>
<name>A0A193LKU2_9GAMM</name>
<dbReference type="InterPro" id="IPR036097">
    <property type="entry name" value="HisK_dim/P_sf"/>
</dbReference>
<evidence type="ECO:0000313" key="14">
    <source>
        <dbReference type="EMBL" id="ANO53122.1"/>
    </source>
</evidence>
<dbReference type="GO" id="GO:0005524">
    <property type="term" value="F:ATP binding"/>
    <property type="evidence" value="ECO:0007669"/>
    <property type="project" value="UniProtKB-KW"/>
</dbReference>
<dbReference type="InterPro" id="IPR058619">
    <property type="entry name" value="PhoQ/CarS-like_HATPase"/>
</dbReference>
<reference evidence="14 15" key="1">
    <citation type="submission" date="2016-06" db="EMBL/GenBank/DDBJ databases">
        <title>Complete genome sequence of a deep-branching marine Gamma Proteobacterium Woeseia oceani type strain XK5.</title>
        <authorList>
            <person name="Mu D."/>
            <person name="Du Z."/>
        </authorList>
    </citation>
    <scope>NUCLEOTIDE SEQUENCE [LARGE SCALE GENOMIC DNA]</scope>
    <source>
        <strain evidence="14 15">XK5</strain>
    </source>
</reference>
<accession>A0A193LKU2</accession>
<keyword evidence="8" id="KW-0418">Kinase</keyword>
<proteinExistence type="predicted"/>
<dbReference type="CDD" id="cd16954">
    <property type="entry name" value="HATPase_PhoQ-like"/>
    <property type="match status" value="1"/>
</dbReference>
<evidence type="ECO:0000256" key="9">
    <source>
        <dbReference type="ARBA" id="ARBA00022840"/>
    </source>
</evidence>
<evidence type="ECO:0000256" key="4">
    <source>
        <dbReference type="ARBA" id="ARBA00022553"/>
    </source>
</evidence>
<dbReference type="EMBL" id="CP016268">
    <property type="protein sequence ID" value="ANO53122.1"/>
    <property type="molecule type" value="Genomic_DNA"/>
</dbReference>
<comment type="subcellular location">
    <subcellularLocation>
        <location evidence="2">Membrane</location>
    </subcellularLocation>
</comment>
<evidence type="ECO:0000256" key="7">
    <source>
        <dbReference type="ARBA" id="ARBA00022741"/>
    </source>
</evidence>
<dbReference type="EC" id="2.7.13.3" evidence="3"/>
<keyword evidence="15" id="KW-1185">Reference proteome</keyword>
<protein>
    <recommendedName>
        <fullName evidence="3">histidine kinase</fullName>
        <ecNumber evidence="3">2.7.13.3</ecNumber>
    </recommendedName>
</protein>
<keyword evidence="6 12" id="KW-0812">Transmembrane</keyword>
<dbReference type="STRING" id="1548547.BA177_08945"/>
<evidence type="ECO:0000256" key="8">
    <source>
        <dbReference type="ARBA" id="ARBA00022777"/>
    </source>
</evidence>
<gene>
    <name evidence="14" type="ORF">BA177_08945</name>
</gene>
<dbReference type="Gene3D" id="3.30.565.10">
    <property type="entry name" value="Histidine kinase-like ATPase, C-terminal domain"/>
    <property type="match status" value="1"/>
</dbReference>
<dbReference type="SMART" id="SM00387">
    <property type="entry name" value="HATPase_c"/>
    <property type="match status" value="1"/>
</dbReference>
<dbReference type="InterPro" id="IPR005467">
    <property type="entry name" value="His_kinase_dom"/>
</dbReference>
<feature type="transmembrane region" description="Helical" evidence="12">
    <location>
        <begin position="168"/>
        <end position="187"/>
    </location>
</feature>
<dbReference type="GO" id="GO:0000155">
    <property type="term" value="F:phosphorelay sensor kinase activity"/>
    <property type="evidence" value="ECO:0007669"/>
    <property type="project" value="InterPro"/>
</dbReference>
<dbReference type="InterPro" id="IPR036890">
    <property type="entry name" value="HATPase_C_sf"/>
</dbReference>
<keyword evidence="4" id="KW-0597">Phosphoprotein</keyword>
<dbReference type="Gene3D" id="1.10.287.130">
    <property type="match status" value="1"/>
</dbReference>
<dbReference type="GO" id="GO:0005886">
    <property type="term" value="C:plasma membrane"/>
    <property type="evidence" value="ECO:0007669"/>
    <property type="project" value="TreeGrafter"/>
</dbReference>
<evidence type="ECO:0000256" key="12">
    <source>
        <dbReference type="SAM" id="Phobius"/>
    </source>
</evidence>
<evidence type="ECO:0000256" key="1">
    <source>
        <dbReference type="ARBA" id="ARBA00000085"/>
    </source>
</evidence>
<dbReference type="PROSITE" id="PS50109">
    <property type="entry name" value="HIS_KIN"/>
    <property type="match status" value="1"/>
</dbReference>
<evidence type="ECO:0000256" key="2">
    <source>
        <dbReference type="ARBA" id="ARBA00004370"/>
    </source>
</evidence>
<dbReference type="InterPro" id="IPR050428">
    <property type="entry name" value="TCS_sensor_his_kinase"/>
</dbReference>
<feature type="domain" description="Histidine kinase" evidence="13">
    <location>
        <begin position="247"/>
        <end position="453"/>
    </location>
</feature>
<evidence type="ECO:0000256" key="6">
    <source>
        <dbReference type="ARBA" id="ARBA00022692"/>
    </source>
</evidence>
<comment type="catalytic activity">
    <reaction evidence="1">
        <text>ATP + protein L-histidine = ADP + protein N-phospho-L-histidine.</text>
        <dbReference type="EC" id="2.7.13.3"/>
    </reaction>
</comment>
<dbReference type="InterPro" id="IPR004358">
    <property type="entry name" value="Sig_transdc_His_kin-like_C"/>
</dbReference>
<evidence type="ECO:0000256" key="3">
    <source>
        <dbReference type="ARBA" id="ARBA00012438"/>
    </source>
</evidence>
<dbReference type="KEGG" id="woc:BA177_08945"/>
<organism evidence="14 15">
    <name type="scientific">Woeseia oceani</name>
    <dbReference type="NCBI Taxonomy" id="1548547"/>
    <lineage>
        <taxon>Bacteria</taxon>
        <taxon>Pseudomonadati</taxon>
        <taxon>Pseudomonadota</taxon>
        <taxon>Gammaproteobacteria</taxon>
        <taxon>Woeseiales</taxon>
        <taxon>Woeseiaceae</taxon>
        <taxon>Woeseia</taxon>
    </lineage>
</organism>